<name>A0A445FAY7_GLYSO</name>
<dbReference type="GO" id="GO:0004222">
    <property type="term" value="F:metalloendopeptidase activity"/>
    <property type="evidence" value="ECO:0007669"/>
    <property type="project" value="InterPro"/>
</dbReference>
<evidence type="ECO:0000256" key="5">
    <source>
        <dbReference type="ARBA" id="ARBA00022801"/>
    </source>
</evidence>
<dbReference type="FunFam" id="3.40.390.10:FF:000018">
    <property type="entry name" value="Metalloendoproteinase 1"/>
    <property type="match status" value="1"/>
</dbReference>
<keyword evidence="6 11" id="KW-0862">Zinc</keyword>
<gene>
    <name evidence="13" type="ORF">D0Y65_050143</name>
</gene>
<dbReference type="Proteomes" id="UP000289340">
    <property type="component" value="Chromosome 19"/>
</dbReference>
<feature type="binding site" evidence="11">
    <location>
        <position position="341"/>
    </location>
    <ligand>
        <name>Zn(2+)</name>
        <dbReference type="ChEBI" id="CHEBI:29105"/>
        <label>2</label>
        <note>catalytic</note>
    </ligand>
</feature>
<dbReference type="GO" id="GO:0031012">
    <property type="term" value="C:extracellular matrix"/>
    <property type="evidence" value="ECO:0007669"/>
    <property type="project" value="InterPro"/>
</dbReference>
<dbReference type="AlphaFoldDB" id="A0A445FAY7"/>
<sequence>MECVGAFLDQQPLRQPLCFLDVKLDQSTTPPTLLILTQWVGEPPEDTSWESWSELRDTYHLEGKVDFGEGVNPFHFVEPRTLEVSEHPFTRTLRKLKDINKGQRVRGVGELKSYLKKFGYLTTNDNSSNNNHFDKNVEFALKEYQVFHHLRPTGRVDAETIKRMGLPRCGVPDIITPQNHKLKGLVILANYSFFSGSPKWEESKRALTYTFVSSANVLRMYDVRLATRNAFQSWARASNFTFMEMPSEYNNLANIVLGFHRGDHGDGYPFDGPGQVLAHTFAPQDGRLHFDADEPWSIESTSWNVGPGWNVGWDWRRWVRPRWQSRRTIDLQTVALHEIGHLLGLGHSNVPGSIMYPSYEGVKRDLTQDDVDGIRALYRLPN</sequence>
<keyword evidence="4" id="KW-0732">Signal</keyword>
<feature type="binding site" evidence="11">
    <location>
        <position position="347"/>
    </location>
    <ligand>
        <name>Zn(2+)</name>
        <dbReference type="ChEBI" id="CHEBI:29105"/>
        <label>2</label>
        <note>catalytic</note>
    </ligand>
</feature>
<dbReference type="InterPro" id="IPR021190">
    <property type="entry name" value="Pept_M10A"/>
</dbReference>
<keyword evidence="7" id="KW-0482">Metalloprotease</keyword>
<dbReference type="PANTHER" id="PTHR10201">
    <property type="entry name" value="MATRIX METALLOPROTEINASE"/>
    <property type="match status" value="1"/>
</dbReference>
<dbReference type="SUPFAM" id="SSF55486">
    <property type="entry name" value="Metalloproteases ('zincins'), catalytic domain"/>
    <property type="match status" value="1"/>
</dbReference>
<dbReference type="SMART" id="SM00235">
    <property type="entry name" value="ZnMc"/>
    <property type="match status" value="1"/>
</dbReference>
<dbReference type="GO" id="GO:0006508">
    <property type="term" value="P:proteolysis"/>
    <property type="evidence" value="ECO:0007669"/>
    <property type="project" value="UniProtKB-KW"/>
</dbReference>
<feature type="binding site" evidence="11">
    <location>
        <position position="264"/>
    </location>
    <ligand>
        <name>Zn(2+)</name>
        <dbReference type="ChEBI" id="CHEBI:29105"/>
        <label>1</label>
    </ligand>
</feature>
<feature type="binding site" evidence="11">
    <location>
        <position position="279"/>
    </location>
    <ligand>
        <name>Zn(2+)</name>
        <dbReference type="ChEBI" id="CHEBI:29105"/>
        <label>1</label>
    </ligand>
</feature>
<dbReference type="InterPro" id="IPR036365">
    <property type="entry name" value="PGBD-like_sf"/>
</dbReference>
<feature type="domain" description="Peptidase metallopeptidase" evidence="12">
    <location>
        <begin position="196"/>
        <end position="380"/>
    </location>
</feature>
<dbReference type="PRINTS" id="PR00138">
    <property type="entry name" value="MATRIXIN"/>
</dbReference>
<organism evidence="13 14">
    <name type="scientific">Glycine soja</name>
    <name type="common">Wild soybean</name>
    <dbReference type="NCBI Taxonomy" id="3848"/>
    <lineage>
        <taxon>Eukaryota</taxon>
        <taxon>Viridiplantae</taxon>
        <taxon>Streptophyta</taxon>
        <taxon>Embryophyta</taxon>
        <taxon>Tracheophyta</taxon>
        <taxon>Spermatophyta</taxon>
        <taxon>Magnoliopsida</taxon>
        <taxon>eudicotyledons</taxon>
        <taxon>Gunneridae</taxon>
        <taxon>Pentapetalae</taxon>
        <taxon>rosids</taxon>
        <taxon>fabids</taxon>
        <taxon>Fabales</taxon>
        <taxon>Fabaceae</taxon>
        <taxon>Papilionoideae</taxon>
        <taxon>50 kb inversion clade</taxon>
        <taxon>NPAAA clade</taxon>
        <taxon>indigoferoid/millettioid clade</taxon>
        <taxon>Phaseoleae</taxon>
        <taxon>Glycine</taxon>
        <taxon>Glycine subgen. Soja</taxon>
    </lineage>
</organism>
<keyword evidence="14" id="KW-1185">Reference proteome</keyword>
<dbReference type="PROSITE" id="PS00546">
    <property type="entry name" value="CYSTEINE_SWITCH"/>
    <property type="match status" value="1"/>
</dbReference>
<dbReference type="SUPFAM" id="SSF47090">
    <property type="entry name" value="PGBD-like"/>
    <property type="match status" value="1"/>
</dbReference>
<feature type="binding site" evidence="11">
    <location>
        <position position="355"/>
    </location>
    <ligand>
        <name>Zn(2+)</name>
        <dbReference type="ChEBI" id="CHEBI:29105"/>
        <label>2</label>
        <note>catalytic</note>
    </ligand>
</feature>
<evidence type="ECO:0000313" key="14">
    <source>
        <dbReference type="Proteomes" id="UP000289340"/>
    </source>
</evidence>
<feature type="binding site" description="in inhibited form" evidence="11">
    <location>
        <position position="169"/>
    </location>
    <ligand>
        <name>Zn(2+)</name>
        <dbReference type="ChEBI" id="CHEBI:29105"/>
        <label>2</label>
        <note>catalytic</note>
    </ligand>
</feature>
<comment type="caution">
    <text evidence="13">The sequence shown here is derived from an EMBL/GenBank/DDBJ whole genome shotgun (WGS) entry which is preliminary data.</text>
</comment>
<keyword evidence="5" id="KW-0378">Hydrolase</keyword>
<feature type="binding site" evidence="11">
    <location>
        <position position="294"/>
    </location>
    <ligand>
        <name>Ca(2+)</name>
        <dbReference type="ChEBI" id="CHEBI:29108"/>
        <label>1</label>
    </ligand>
</feature>
<evidence type="ECO:0000256" key="4">
    <source>
        <dbReference type="ARBA" id="ARBA00022729"/>
    </source>
</evidence>
<dbReference type="InterPro" id="IPR024079">
    <property type="entry name" value="MetalloPept_cat_dom_sf"/>
</dbReference>
<evidence type="ECO:0000256" key="9">
    <source>
        <dbReference type="ARBA" id="ARBA00023180"/>
    </source>
</evidence>
<feature type="binding site" evidence="11">
    <location>
        <position position="266"/>
    </location>
    <ligand>
        <name>Zn(2+)</name>
        <dbReference type="ChEBI" id="CHEBI:29105"/>
        <label>1</label>
    </ligand>
</feature>
<dbReference type="InterPro" id="IPR033739">
    <property type="entry name" value="M10A_MMP"/>
</dbReference>
<dbReference type="GO" id="GO:0008270">
    <property type="term" value="F:zinc ion binding"/>
    <property type="evidence" value="ECO:0007669"/>
    <property type="project" value="InterPro"/>
</dbReference>
<dbReference type="EMBL" id="QZWG01000019">
    <property type="protein sequence ID" value="RZB45985.1"/>
    <property type="molecule type" value="Genomic_DNA"/>
</dbReference>
<feature type="binding site" evidence="11">
    <location>
        <position position="337"/>
    </location>
    <ligand>
        <name>Zn(2+)</name>
        <dbReference type="ChEBI" id="CHEBI:29105"/>
        <label>2</label>
        <note>catalytic</note>
    </ligand>
</feature>
<comment type="cofactor">
    <cofactor evidence="11">
        <name>Zn(2+)</name>
        <dbReference type="ChEBI" id="CHEBI:29105"/>
    </cofactor>
    <text evidence="11">Binds 2 Zn(2+) ions per subunit.</text>
</comment>
<evidence type="ECO:0000256" key="11">
    <source>
        <dbReference type="PIRSR" id="PIRSR621190-2"/>
    </source>
</evidence>
<feature type="binding site" evidence="11">
    <location>
        <position position="294"/>
    </location>
    <ligand>
        <name>Ca(2+)</name>
        <dbReference type="ChEBI" id="CHEBI:29108"/>
        <label>3</label>
    </ligand>
</feature>
<proteinExistence type="inferred from homology"/>
<evidence type="ECO:0000256" key="10">
    <source>
        <dbReference type="PIRSR" id="PIRSR621190-1"/>
    </source>
</evidence>
<keyword evidence="8" id="KW-0865">Zymogen</keyword>
<dbReference type="InterPro" id="IPR001818">
    <property type="entry name" value="Pept_M10_metallopeptidase"/>
</dbReference>
<dbReference type="GO" id="GO:0030574">
    <property type="term" value="P:collagen catabolic process"/>
    <property type="evidence" value="ECO:0007669"/>
    <property type="project" value="TreeGrafter"/>
</dbReference>
<protein>
    <submittedName>
        <fullName evidence="13">Metalloendoproteinase 5-MMP</fullName>
    </submittedName>
</protein>
<dbReference type="GO" id="GO:0030198">
    <property type="term" value="P:extracellular matrix organization"/>
    <property type="evidence" value="ECO:0007669"/>
    <property type="project" value="TreeGrafter"/>
</dbReference>
<evidence type="ECO:0000256" key="3">
    <source>
        <dbReference type="ARBA" id="ARBA00022723"/>
    </source>
</evidence>
<feature type="binding site" evidence="11">
    <location>
        <position position="289"/>
    </location>
    <ligand>
        <name>Zn(2+)</name>
        <dbReference type="ChEBI" id="CHEBI:29105"/>
        <label>1</label>
    </ligand>
</feature>
<evidence type="ECO:0000313" key="13">
    <source>
        <dbReference type="EMBL" id="RZB45985.1"/>
    </source>
</evidence>
<keyword evidence="3 11" id="KW-0479">Metal-binding</keyword>
<feature type="binding site" evidence="11">
    <location>
        <position position="291"/>
    </location>
    <ligand>
        <name>Ca(2+)</name>
        <dbReference type="ChEBI" id="CHEBI:29108"/>
        <label>3</label>
    </ligand>
</feature>
<evidence type="ECO:0000256" key="7">
    <source>
        <dbReference type="ARBA" id="ARBA00023049"/>
    </source>
</evidence>
<evidence type="ECO:0000256" key="1">
    <source>
        <dbReference type="ARBA" id="ARBA00009614"/>
    </source>
</evidence>
<dbReference type="InterPro" id="IPR006026">
    <property type="entry name" value="Peptidase_Metallo"/>
</dbReference>
<comment type="cofactor">
    <cofactor evidence="11">
        <name>Ca(2+)</name>
        <dbReference type="ChEBI" id="CHEBI:29108"/>
    </cofactor>
    <text evidence="11">Can bind about 5 Ca(2+) ions per subunit.</text>
</comment>
<dbReference type="Gene3D" id="3.40.390.10">
    <property type="entry name" value="Collagenase (Catalytic Domain)"/>
    <property type="match status" value="1"/>
</dbReference>
<dbReference type="InterPro" id="IPR002477">
    <property type="entry name" value="Peptidoglycan-bd-like"/>
</dbReference>
<evidence type="ECO:0000256" key="2">
    <source>
        <dbReference type="ARBA" id="ARBA00022670"/>
    </source>
</evidence>
<feature type="active site" evidence="10">
    <location>
        <position position="338"/>
    </location>
</feature>
<keyword evidence="2" id="KW-0645">Protease</keyword>
<dbReference type="Pfam" id="PF01471">
    <property type="entry name" value="PG_binding_1"/>
    <property type="match status" value="1"/>
</dbReference>
<reference evidence="13 14" key="1">
    <citation type="submission" date="2018-09" db="EMBL/GenBank/DDBJ databases">
        <title>A high-quality reference genome of wild soybean provides a powerful tool to mine soybean genomes.</title>
        <authorList>
            <person name="Xie M."/>
            <person name="Chung C.Y.L."/>
            <person name="Li M.-W."/>
            <person name="Wong F.-L."/>
            <person name="Chan T.-F."/>
            <person name="Lam H.-M."/>
        </authorList>
    </citation>
    <scope>NUCLEOTIDE SEQUENCE [LARGE SCALE GENOMIC DNA]</scope>
    <source>
        <strain evidence="14">cv. W05</strain>
        <tissue evidence="13">Hypocotyl of etiolated seedlings</tissue>
    </source>
</reference>
<evidence type="ECO:0000256" key="6">
    <source>
        <dbReference type="ARBA" id="ARBA00022833"/>
    </source>
</evidence>
<dbReference type="Pfam" id="PF00413">
    <property type="entry name" value="Peptidase_M10"/>
    <property type="match status" value="1"/>
</dbReference>
<keyword evidence="11" id="KW-0106">Calcium</keyword>
<dbReference type="InterPro" id="IPR021158">
    <property type="entry name" value="Pept_M10A_Zn_BS"/>
</dbReference>
<accession>A0A445FAY7</accession>
<comment type="similarity">
    <text evidence="1">Belongs to the peptidase M10A family. Matrix metalloproteinases (MMPs) subfamily.</text>
</comment>
<dbReference type="PANTHER" id="PTHR10201:SF213">
    <property type="entry name" value="METALLOENDOPROTEINASE 2-MMP-LIKE"/>
    <property type="match status" value="1"/>
</dbReference>
<evidence type="ECO:0000259" key="12">
    <source>
        <dbReference type="SMART" id="SM00235"/>
    </source>
</evidence>
<keyword evidence="9" id="KW-0325">Glycoprotein</keyword>
<feature type="binding site" evidence="11">
    <location>
        <position position="272"/>
    </location>
    <ligand>
        <name>Ca(2+)</name>
        <dbReference type="ChEBI" id="CHEBI:29108"/>
        <label>3</label>
    </ligand>
</feature>
<feature type="binding site" evidence="11">
    <location>
        <position position="271"/>
    </location>
    <ligand>
        <name>Ca(2+)</name>
        <dbReference type="ChEBI" id="CHEBI:29108"/>
        <label>3</label>
    </ligand>
</feature>
<evidence type="ECO:0000256" key="8">
    <source>
        <dbReference type="ARBA" id="ARBA00023145"/>
    </source>
</evidence>
<dbReference type="CDD" id="cd04278">
    <property type="entry name" value="ZnMc_MMP"/>
    <property type="match status" value="1"/>
</dbReference>